<dbReference type="Pfam" id="PF01656">
    <property type="entry name" value="CbiA"/>
    <property type="match status" value="1"/>
</dbReference>
<dbReference type="GO" id="GO:0005524">
    <property type="term" value="F:ATP binding"/>
    <property type="evidence" value="ECO:0007669"/>
    <property type="project" value="TreeGrafter"/>
</dbReference>
<dbReference type="PATRIC" id="fig|1324957.4.peg.917"/>
<dbReference type="Gene3D" id="3.40.50.300">
    <property type="entry name" value="P-loop containing nucleotide triphosphate hydrolases"/>
    <property type="match status" value="1"/>
</dbReference>
<dbReference type="GO" id="GO:0005829">
    <property type="term" value="C:cytosol"/>
    <property type="evidence" value="ECO:0007669"/>
    <property type="project" value="TreeGrafter"/>
</dbReference>
<reference evidence="3 4" key="1">
    <citation type="journal article" date="2013" name="Genome Announc.">
        <title>Draft Genome Sequence of 'Candidatus Halobonum tyrrellensis' Strain G22, Isolated from the Hypersaline Waters of Lake Tyrrell, Australia.</title>
        <authorList>
            <person name="Ugalde J.A."/>
            <person name="Narasingarao P."/>
            <person name="Kuo S."/>
            <person name="Podell S."/>
            <person name="Allen E.E."/>
        </authorList>
    </citation>
    <scope>NUCLEOTIDE SEQUENCE [LARGE SCALE GENOMIC DNA]</scope>
    <source>
        <strain evidence="3 4">G22</strain>
    </source>
</reference>
<dbReference type="OrthoDB" id="31168at2157"/>
<name>V4J1C7_9EURY</name>
<evidence type="ECO:0000313" key="3">
    <source>
        <dbReference type="EMBL" id="ESP89252.1"/>
    </source>
</evidence>
<feature type="region of interest" description="Disordered" evidence="1">
    <location>
        <begin position="243"/>
        <end position="289"/>
    </location>
</feature>
<feature type="compositionally biased region" description="Gly residues" evidence="1">
    <location>
        <begin position="410"/>
        <end position="421"/>
    </location>
</feature>
<dbReference type="GO" id="GO:0009898">
    <property type="term" value="C:cytoplasmic side of plasma membrane"/>
    <property type="evidence" value="ECO:0007669"/>
    <property type="project" value="TreeGrafter"/>
</dbReference>
<dbReference type="GO" id="GO:0051782">
    <property type="term" value="P:negative regulation of cell division"/>
    <property type="evidence" value="ECO:0007669"/>
    <property type="project" value="TreeGrafter"/>
</dbReference>
<feature type="compositionally biased region" description="Acidic residues" evidence="1">
    <location>
        <begin position="264"/>
        <end position="273"/>
    </location>
</feature>
<protein>
    <recommendedName>
        <fullName evidence="2">CobQ/CobB/MinD/ParA nucleotide binding domain-containing protein</fullName>
    </recommendedName>
</protein>
<dbReference type="SUPFAM" id="SSF52540">
    <property type="entry name" value="P-loop containing nucleoside triphosphate hydrolases"/>
    <property type="match status" value="1"/>
</dbReference>
<evidence type="ECO:0000313" key="4">
    <source>
        <dbReference type="Proteomes" id="UP000017840"/>
    </source>
</evidence>
<dbReference type="EMBL" id="ASGZ01000013">
    <property type="protein sequence ID" value="ESP89252.1"/>
    <property type="molecule type" value="Genomic_DNA"/>
</dbReference>
<feature type="region of interest" description="Disordered" evidence="1">
    <location>
        <begin position="398"/>
        <end position="421"/>
    </location>
</feature>
<dbReference type="PANTHER" id="PTHR43384">
    <property type="entry name" value="SEPTUM SITE-DETERMINING PROTEIN MIND HOMOLOG, CHLOROPLASTIC-RELATED"/>
    <property type="match status" value="1"/>
</dbReference>
<dbReference type="InterPro" id="IPR002586">
    <property type="entry name" value="CobQ/CobB/MinD/ParA_Nub-bd_dom"/>
</dbReference>
<evidence type="ECO:0000256" key="1">
    <source>
        <dbReference type="SAM" id="MobiDB-lite"/>
    </source>
</evidence>
<dbReference type="PANTHER" id="PTHR43384:SF10">
    <property type="entry name" value="ATPASE INVOLVED IN CHROMOSOME PARTITIONING, PARA_MIND FAMILY"/>
    <property type="match status" value="1"/>
</dbReference>
<dbReference type="STRING" id="1324957.K933_04521"/>
<sequence>MPTMYAVASAKGGVGKTTTAANLAAALAAAGHTTVVVDGDLGTPNLAATLGVEVPEGGATLHDVLAGEADPVEATYEGPDGLAVMPGGRTLDAFRAADPSGITEAVGAVTGAEYVVVDTGAGVTHESVLPLSVADGVVLASTPTRNALADTSRTLELAERLGGHVVGLTLTRVGADGVPDGADGGVDPSPLDVPVLGRVPEDPVVEAAAAAGEPLSAFAPDSDAAAAYRAVASALVDIDAESSADTAAEPFDDTAAEPSADTATDADDADDTAADPAATDLDPVDADADAGLGRRADAAPTPAPRSVDGDVTPAIVRLDATADGGSGAETAAGDAVDGDTGSADDAPAPRSLDDGAPPAITPLDDADAVVDADPADGDADAVDAPRTVLGEVVEGPVAGVDDDTEAGDAPAGGGLLGRLFR</sequence>
<dbReference type="InterPro" id="IPR027417">
    <property type="entry name" value="P-loop_NTPase"/>
</dbReference>
<dbReference type="InterPro" id="IPR050625">
    <property type="entry name" value="ParA/MinD_ATPase"/>
</dbReference>
<comment type="caution">
    <text evidence="3">The sequence shown here is derived from an EMBL/GenBank/DDBJ whole genome shotgun (WGS) entry which is preliminary data.</text>
</comment>
<accession>V4J1C7</accession>
<organism evidence="3 4">
    <name type="scientific">Candidatus Halobonum tyrrellensis G22</name>
    <dbReference type="NCBI Taxonomy" id="1324957"/>
    <lineage>
        <taxon>Archaea</taxon>
        <taxon>Methanobacteriati</taxon>
        <taxon>Methanobacteriota</taxon>
        <taxon>Stenosarchaea group</taxon>
        <taxon>Halobacteria</taxon>
        <taxon>Halobacteriales</taxon>
        <taxon>Haloferacaceae</taxon>
        <taxon>Candidatus Halobonum</taxon>
    </lineage>
</organism>
<gene>
    <name evidence="3" type="ORF">K933_04521</name>
</gene>
<dbReference type="RefSeq" id="WP_023393494.1">
    <property type="nucleotide sequence ID" value="NZ_ASGZ01000013.1"/>
</dbReference>
<dbReference type="eggNOG" id="arCOG00589">
    <property type="taxonomic scope" value="Archaea"/>
</dbReference>
<evidence type="ECO:0000259" key="2">
    <source>
        <dbReference type="Pfam" id="PF01656"/>
    </source>
</evidence>
<proteinExistence type="predicted"/>
<dbReference type="AlphaFoldDB" id="V4J1C7"/>
<dbReference type="GO" id="GO:0016887">
    <property type="term" value="F:ATP hydrolysis activity"/>
    <property type="evidence" value="ECO:0007669"/>
    <property type="project" value="TreeGrafter"/>
</dbReference>
<dbReference type="Proteomes" id="UP000017840">
    <property type="component" value="Unassembled WGS sequence"/>
</dbReference>
<feature type="region of interest" description="Disordered" evidence="1">
    <location>
        <begin position="320"/>
        <end position="364"/>
    </location>
</feature>
<keyword evidence="4" id="KW-1185">Reference proteome</keyword>
<feature type="domain" description="CobQ/CobB/MinD/ParA nucleotide binding" evidence="2">
    <location>
        <begin position="6"/>
        <end position="214"/>
    </location>
</feature>